<proteinExistence type="predicted"/>
<gene>
    <name evidence="2" type="ORF">EYW49_17440</name>
</gene>
<evidence type="ECO:0000313" key="3">
    <source>
        <dbReference type="Proteomes" id="UP000292781"/>
    </source>
</evidence>
<organism evidence="2 3">
    <name type="scientific">Siculibacillus lacustris</name>
    <dbReference type="NCBI Taxonomy" id="1549641"/>
    <lineage>
        <taxon>Bacteria</taxon>
        <taxon>Pseudomonadati</taxon>
        <taxon>Pseudomonadota</taxon>
        <taxon>Alphaproteobacteria</taxon>
        <taxon>Hyphomicrobiales</taxon>
        <taxon>Ancalomicrobiaceae</taxon>
        <taxon>Siculibacillus</taxon>
    </lineage>
</organism>
<dbReference type="EMBL" id="SJFN01000031">
    <property type="protein sequence ID" value="TBW34704.1"/>
    <property type="molecule type" value="Genomic_DNA"/>
</dbReference>
<dbReference type="Pfam" id="PF06186">
    <property type="entry name" value="DUF992"/>
    <property type="match status" value="1"/>
</dbReference>
<feature type="compositionally biased region" description="Low complexity" evidence="1">
    <location>
        <begin position="11"/>
        <end position="25"/>
    </location>
</feature>
<keyword evidence="3" id="KW-1185">Reference proteome</keyword>
<dbReference type="Proteomes" id="UP000292781">
    <property type="component" value="Unassembled WGS sequence"/>
</dbReference>
<feature type="region of interest" description="Disordered" evidence="1">
    <location>
        <begin position="50"/>
        <end position="78"/>
    </location>
</feature>
<evidence type="ECO:0000256" key="1">
    <source>
        <dbReference type="SAM" id="MobiDB-lite"/>
    </source>
</evidence>
<feature type="region of interest" description="Disordered" evidence="1">
    <location>
        <begin position="1"/>
        <end position="30"/>
    </location>
</feature>
<accession>A0A4Q9VHR5</accession>
<comment type="caution">
    <text evidence="2">The sequence shown here is derived from an EMBL/GenBank/DDBJ whole genome shotgun (WGS) entry which is preliminary data.</text>
</comment>
<protein>
    <submittedName>
        <fullName evidence="2">DUF992 domain-containing protein</fullName>
    </submittedName>
</protein>
<dbReference type="OrthoDB" id="7362478at2"/>
<reference evidence="2 3" key="1">
    <citation type="submission" date="2019-02" db="EMBL/GenBank/DDBJ databases">
        <title>Siculibacillus lacustris gen. nov., sp. nov., a new rosette-forming bacterium isolated from a freshwater crater lake (Lake St. Ana, Romania).</title>
        <authorList>
            <person name="Felfoldi T."/>
            <person name="Marton Z."/>
            <person name="Szabo A."/>
            <person name="Mentes A."/>
            <person name="Boka K."/>
            <person name="Marialigeti K."/>
            <person name="Mathe I."/>
            <person name="Koncz M."/>
            <person name="Schumann P."/>
            <person name="Toth E."/>
        </authorList>
    </citation>
    <scope>NUCLEOTIDE SEQUENCE [LARGE SCALE GENOMIC DNA]</scope>
    <source>
        <strain evidence="2 3">SA-279</strain>
    </source>
</reference>
<evidence type="ECO:0000313" key="2">
    <source>
        <dbReference type="EMBL" id="TBW34704.1"/>
    </source>
</evidence>
<dbReference type="AlphaFoldDB" id="A0A4Q9VHR5"/>
<sequence>MRPRPRRSKKPAAASSASAATCAERASARRRGKILKIKGLGTGTFRALPRCRGGRDRSPPPCAGRITVRPGGGRPSDEENSMIKIAARRLAAALGVASGFGLVSLPALAAPERVEIGVLRCRVATGDNFLAGSNRTLRCLFEPADGRRPETYDGEITRIGVEIGEARNTDIRWMLISAEN</sequence>
<name>A0A4Q9VHR5_9HYPH</name>
<feature type="compositionally biased region" description="Basic residues" evidence="1">
    <location>
        <begin position="1"/>
        <end position="10"/>
    </location>
</feature>
<dbReference type="InterPro" id="IPR009333">
    <property type="entry name" value="DUF992"/>
</dbReference>